<dbReference type="InterPro" id="IPR018971">
    <property type="entry name" value="DUF1997"/>
</dbReference>
<evidence type="ECO:0000313" key="1">
    <source>
        <dbReference type="EMBL" id="GAU37498.1"/>
    </source>
</evidence>
<dbReference type="AlphaFoldDB" id="A0A2Z6MY53"/>
<reference evidence="2" key="1">
    <citation type="journal article" date="2017" name="Front. Plant Sci.">
        <title>Climate Clever Clovers: New Paradigm to Reduce the Environmental Footprint of Ruminants by Breeding Low Methanogenic Forages Utilizing Haplotype Variation.</title>
        <authorList>
            <person name="Kaur P."/>
            <person name="Appels R."/>
            <person name="Bayer P.E."/>
            <person name="Keeble-Gagnere G."/>
            <person name="Wang J."/>
            <person name="Hirakawa H."/>
            <person name="Shirasawa K."/>
            <person name="Vercoe P."/>
            <person name="Stefanova K."/>
            <person name="Durmic Z."/>
            <person name="Nichols P."/>
            <person name="Revell C."/>
            <person name="Isobe S.N."/>
            <person name="Edwards D."/>
            <person name="Erskine W."/>
        </authorList>
    </citation>
    <scope>NUCLEOTIDE SEQUENCE [LARGE SCALE GENOMIC DNA]</scope>
    <source>
        <strain evidence="2">cv. Daliak</strain>
    </source>
</reference>
<protein>
    <submittedName>
        <fullName evidence="1">Uncharacterized protein</fullName>
    </submittedName>
</protein>
<dbReference type="Proteomes" id="UP000242715">
    <property type="component" value="Unassembled WGS sequence"/>
</dbReference>
<dbReference type="Pfam" id="PF09366">
    <property type="entry name" value="DUF1997"/>
    <property type="match status" value="1"/>
</dbReference>
<gene>
    <name evidence="1" type="ORF">TSUD_275500</name>
</gene>
<dbReference type="PANTHER" id="PTHR34133">
    <property type="entry name" value="OS07G0633000 PROTEIN"/>
    <property type="match status" value="1"/>
</dbReference>
<organism evidence="1 2">
    <name type="scientific">Trifolium subterraneum</name>
    <name type="common">Subterranean clover</name>
    <dbReference type="NCBI Taxonomy" id="3900"/>
    <lineage>
        <taxon>Eukaryota</taxon>
        <taxon>Viridiplantae</taxon>
        <taxon>Streptophyta</taxon>
        <taxon>Embryophyta</taxon>
        <taxon>Tracheophyta</taxon>
        <taxon>Spermatophyta</taxon>
        <taxon>Magnoliopsida</taxon>
        <taxon>eudicotyledons</taxon>
        <taxon>Gunneridae</taxon>
        <taxon>Pentapetalae</taxon>
        <taxon>rosids</taxon>
        <taxon>fabids</taxon>
        <taxon>Fabales</taxon>
        <taxon>Fabaceae</taxon>
        <taxon>Papilionoideae</taxon>
        <taxon>50 kb inversion clade</taxon>
        <taxon>NPAAA clade</taxon>
        <taxon>Hologalegina</taxon>
        <taxon>IRL clade</taxon>
        <taxon>Trifolieae</taxon>
        <taxon>Trifolium</taxon>
    </lineage>
</organism>
<sequence>MASIIVAPWQSLLVLKNHRTTANVPIYELPGASFDQYMDDKLRVARAVFHDKTKTKQLNEEEWRIKMAPMQVLFMNVQPSADVKLTIKSNGEDYPPHIPHHISKILEVHFVSTFI</sequence>
<dbReference type="OrthoDB" id="496281at2759"/>
<name>A0A2Z6MY53_TRISU</name>
<proteinExistence type="predicted"/>
<evidence type="ECO:0000313" key="2">
    <source>
        <dbReference type="Proteomes" id="UP000242715"/>
    </source>
</evidence>
<accession>A0A2Z6MY53</accession>
<dbReference type="EMBL" id="DF973673">
    <property type="protein sequence ID" value="GAU37498.1"/>
    <property type="molecule type" value="Genomic_DNA"/>
</dbReference>
<keyword evidence="2" id="KW-1185">Reference proteome</keyword>
<dbReference type="PANTHER" id="PTHR34133:SF8">
    <property type="entry name" value="OS07G0633000 PROTEIN"/>
    <property type="match status" value="1"/>
</dbReference>